<feature type="non-terminal residue" evidence="1">
    <location>
        <position position="1"/>
    </location>
</feature>
<evidence type="ECO:0008006" key="2">
    <source>
        <dbReference type="Google" id="ProtNLM"/>
    </source>
</evidence>
<sequence length="82" mass="9488">MAIKKKRICVITGSRAEYGLLRKLIAQIEKDKTLKLQLLVTGSHLEKKYGYTIREIEKDNFLIDAKIKIHEKDVESYPNIVS</sequence>
<dbReference type="Gene3D" id="3.40.50.2000">
    <property type="entry name" value="Glycogen Phosphorylase B"/>
    <property type="match status" value="1"/>
</dbReference>
<gene>
    <name evidence="1" type="ORF">METZ01_LOCUS359587</name>
</gene>
<dbReference type="AlphaFoldDB" id="A0A382SA24"/>
<name>A0A382SA24_9ZZZZ</name>
<proteinExistence type="predicted"/>
<protein>
    <recommendedName>
        <fullName evidence="2">UDP-N-acetylglucosamine 2-epimerase domain-containing protein</fullName>
    </recommendedName>
</protein>
<reference evidence="1" key="1">
    <citation type="submission" date="2018-05" db="EMBL/GenBank/DDBJ databases">
        <authorList>
            <person name="Lanie J.A."/>
            <person name="Ng W.-L."/>
            <person name="Kazmierczak K.M."/>
            <person name="Andrzejewski T.M."/>
            <person name="Davidsen T.M."/>
            <person name="Wayne K.J."/>
            <person name="Tettelin H."/>
            <person name="Glass J.I."/>
            <person name="Rusch D."/>
            <person name="Podicherti R."/>
            <person name="Tsui H.-C.T."/>
            <person name="Winkler M.E."/>
        </authorList>
    </citation>
    <scope>NUCLEOTIDE SEQUENCE</scope>
</reference>
<evidence type="ECO:0000313" key="1">
    <source>
        <dbReference type="EMBL" id="SVD06733.1"/>
    </source>
</evidence>
<dbReference type="EMBL" id="UINC01127547">
    <property type="protein sequence ID" value="SVD06733.1"/>
    <property type="molecule type" value="Genomic_DNA"/>
</dbReference>
<feature type="non-terminal residue" evidence="1">
    <location>
        <position position="82"/>
    </location>
</feature>
<accession>A0A382SA24</accession>
<organism evidence="1">
    <name type="scientific">marine metagenome</name>
    <dbReference type="NCBI Taxonomy" id="408172"/>
    <lineage>
        <taxon>unclassified sequences</taxon>
        <taxon>metagenomes</taxon>
        <taxon>ecological metagenomes</taxon>
    </lineage>
</organism>
<dbReference type="SUPFAM" id="SSF53756">
    <property type="entry name" value="UDP-Glycosyltransferase/glycogen phosphorylase"/>
    <property type="match status" value="1"/>
</dbReference>